<organism evidence="11 12">
    <name type="scientific">Loigolactobacillus binensis</name>
    <dbReference type="NCBI Taxonomy" id="2559922"/>
    <lineage>
        <taxon>Bacteria</taxon>
        <taxon>Bacillati</taxon>
        <taxon>Bacillota</taxon>
        <taxon>Bacilli</taxon>
        <taxon>Lactobacillales</taxon>
        <taxon>Lactobacillaceae</taxon>
        <taxon>Loigolactobacillus</taxon>
    </lineage>
</organism>
<evidence type="ECO:0000259" key="10">
    <source>
        <dbReference type="SMART" id="SM00900"/>
    </source>
</evidence>
<reference evidence="12" key="1">
    <citation type="journal article" date="2019" name="Int. J. Syst. Evol. Microbiol.">
        <title>The Global Catalogue of Microorganisms (GCM) 10K type strain sequencing project: providing services to taxonomists for standard genome sequencing and annotation.</title>
        <authorList>
            <consortium name="The Broad Institute Genomics Platform"/>
            <consortium name="The Broad Institute Genome Sequencing Center for Infectious Disease"/>
            <person name="Wu L."/>
            <person name="Ma J."/>
        </authorList>
    </citation>
    <scope>NUCLEOTIDE SEQUENCE [LARGE SCALE GENOMIC DNA]</scope>
    <source>
        <strain evidence="12">CCM 8925</strain>
    </source>
</reference>
<comment type="caution">
    <text evidence="11">The sequence shown here is derived from an EMBL/GenBank/DDBJ whole genome shotgun (WGS) entry which is preliminary data.</text>
</comment>
<evidence type="ECO:0000313" key="12">
    <source>
        <dbReference type="Proteomes" id="UP001597104"/>
    </source>
</evidence>
<dbReference type="SMART" id="SM00900">
    <property type="entry name" value="FMN_bind"/>
    <property type="match status" value="1"/>
</dbReference>
<dbReference type="Pfam" id="PF00890">
    <property type="entry name" value="FAD_binding_2"/>
    <property type="match status" value="1"/>
</dbReference>
<dbReference type="EC" id="1.3.99.33" evidence="4"/>
<dbReference type="RefSeq" id="WP_373280663.1">
    <property type="nucleotide sequence ID" value="NZ_BJDN01000011.1"/>
</dbReference>
<dbReference type="InterPro" id="IPR003953">
    <property type="entry name" value="FAD-dep_OxRdtase_2_FAD-bd"/>
</dbReference>
<dbReference type="PANTHER" id="PTHR43400">
    <property type="entry name" value="FUMARATE REDUCTASE"/>
    <property type="match status" value="1"/>
</dbReference>
<dbReference type="PRINTS" id="PR00368">
    <property type="entry name" value="FADPNR"/>
</dbReference>
<evidence type="ECO:0000256" key="8">
    <source>
        <dbReference type="ARBA" id="ARBA00023002"/>
    </source>
</evidence>
<keyword evidence="8" id="KW-0560">Oxidoreductase</keyword>
<comment type="similarity">
    <text evidence="3">Belongs to the FAD-dependent oxidoreductase 2 family. FRD/SDH subfamily.</text>
</comment>
<comment type="catalytic activity">
    <reaction evidence="9">
        <text>dihydrourocanate + A = urocanate + AH2</text>
        <dbReference type="Rhea" id="RHEA:36059"/>
        <dbReference type="ChEBI" id="CHEBI:13193"/>
        <dbReference type="ChEBI" id="CHEBI:17499"/>
        <dbReference type="ChEBI" id="CHEBI:27247"/>
        <dbReference type="ChEBI" id="CHEBI:72991"/>
        <dbReference type="EC" id="1.3.99.33"/>
    </reaction>
</comment>
<keyword evidence="6" id="KW-0285">Flavoprotein</keyword>
<dbReference type="SUPFAM" id="SSF51905">
    <property type="entry name" value="FAD/NAD(P)-binding domain"/>
    <property type="match status" value="1"/>
</dbReference>
<dbReference type="Pfam" id="PF04205">
    <property type="entry name" value="FMN_bind"/>
    <property type="match status" value="1"/>
</dbReference>
<name>A0ABW3EDZ0_9LACO</name>
<proteinExistence type="inferred from homology"/>
<dbReference type="Proteomes" id="UP001597104">
    <property type="component" value="Unassembled WGS sequence"/>
</dbReference>
<dbReference type="Gene3D" id="3.50.50.60">
    <property type="entry name" value="FAD/NAD(P)-binding domain"/>
    <property type="match status" value="1"/>
</dbReference>
<dbReference type="Gene3D" id="3.90.1010.20">
    <property type="match status" value="1"/>
</dbReference>
<dbReference type="InterPro" id="IPR007329">
    <property type="entry name" value="FMN-bd"/>
</dbReference>
<comment type="cofactor">
    <cofactor evidence="2">
        <name>FAD</name>
        <dbReference type="ChEBI" id="CHEBI:57692"/>
    </cofactor>
</comment>
<evidence type="ECO:0000313" key="11">
    <source>
        <dbReference type="EMBL" id="MFD0897193.1"/>
    </source>
</evidence>
<protein>
    <recommendedName>
        <fullName evidence="5">Urocanate reductase</fullName>
        <ecNumber evidence="4">1.3.99.33</ecNumber>
    </recommendedName>
</protein>
<dbReference type="InterPro" id="IPR050315">
    <property type="entry name" value="FAD-oxidoreductase_2"/>
</dbReference>
<dbReference type="InterPro" id="IPR036188">
    <property type="entry name" value="FAD/NAD-bd_sf"/>
</dbReference>
<evidence type="ECO:0000256" key="1">
    <source>
        <dbReference type="ARBA" id="ARBA00001917"/>
    </source>
</evidence>
<dbReference type="Gene3D" id="3.90.700.10">
    <property type="entry name" value="Succinate dehydrogenase/fumarate reductase flavoprotein, catalytic domain"/>
    <property type="match status" value="1"/>
</dbReference>
<gene>
    <name evidence="11" type="ORF">ACFQZ7_05505</name>
</gene>
<evidence type="ECO:0000256" key="5">
    <source>
        <dbReference type="ARBA" id="ARBA00015872"/>
    </source>
</evidence>
<keyword evidence="12" id="KW-1185">Reference proteome</keyword>
<comment type="cofactor">
    <cofactor evidence="1">
        <name>FMN</name>
        <dbReference type="ChEBI" id="CHEBI:58210"/>
    </cofactor>
</comment>
<evidence type="ECO:0000256" key="6">
    <source>
        <dbReference type="ARBA" id="ARBA00022630"/>
    </source>
</evidence>
<feature type="domain" description="FMN-binding" evidence="10">
    <location>
        <begin position="13"/>
        <end position="87"/>
    </location>
</feature>
<accession>A0ABW3EDZ0</accession>
<evidence type="ECO:0000256" key="3">
    <source>
        <dbReference type="ARBA" id="ARBA00008040"/>
    </source>
</evidence>
<evidence type="ECO:0000256" key="9">
    <source>
        <dbReference type="ARBA" id="ARBA00049922"/>
    </source>
</evidence>
<dbReference type="InterPro" id="IPR027477">
    <property type="entry name" value="Succ_DH/fumarate_Rdtase_cat_sf"/>
</dbReference>
<evidence type="ECO:0000256" key="2">
    <source>
        <dbReference type="ARBA" id="ARBA00001974"/>
    </source>
</evidence>
<dbReference type="EMBL" id="JBHTIO010000028">
    <property type="protein sequence ID" value="MFD0897193.1"/>
    <property type="molecule type" value="Genomic_DNA"/>
</dbReference>
<sequence length="572" mass="61559">MKTLDKITAQAQGHNGPITFEVAVDNDHIEDLQVVRHSETPGIFNQVFDKLKASVLEQQTFDVDTISGATVMTKAILDSAQKAVRTQGVKLVPATTKKVAHETVAVTADVAIIGGGEAGLVAACRALSLGKKVVLVEKNGYLGGATILNGSNVVGTGSKVSQAIFGTAAAADSPKRLFDDVARESGNTNYPELSYLMVHNIGAAIDFISQFAGLNYQKAQTQTPEHSLERQIELPSASSYEFIKNVAQAFAAKGGQILLDTRVEELLRNKSGQLTGFVAEGAHKTTQVHAKAVVLASGGYGANDKMRSTKSQQIDYYGPMTSTGDAYQFMAPLNLKTHDLDWYKVYPHGVEVEPGIAKLTTYASKKATDMGAIYVNKKGHRIVNESDVYVKFRDAILQQPDSIAFMVMDARTWHEFYHLLVLHDFTAAEIAGYFANNGQHSPILVKGSLTTAAKAAGIDAAQLAATVSHYNDYVRAQKDLEFGRQPEFLHEFVGDTYYIIEQRDRFATTLGGFSARANTLALEDNNEQPVAHLYGAGEVVGGANGHDSMPSMMNTWAIASGYIAGAAASKGQ</sequence>
<dbReference type="PANTHER" id="PTHR43400:SF7">
    <property type="entry name" value="FAD-DEPENDENT OXIDOREDUCTASE 2 FAD BINDING DOMAIN-CONTAINING PROTEIN"/>
    <property type="match status" value="1"/>
</dbReference>
<evidence type="ECO:0000256" key="7">
    <source>
        <dbReference type="ARBA" id="ARBA00022827"/>
    </source>
</evidence>
<keyword evidence="7" id="KW-0274">FAD</keyword>
<dbReference type="SUPFAM" id="SSF56425">
    <property type="entry name" value="Succinate dehydrogenase/fumarate reductase flavoprotein, catalytic domain"/>
    <property type="match status" value="1"/>
</dbReference>
<evidence type="ECO:0000256" key="4">
    <source>
        <dbReference type="ARBA" id="ARBA00013137"/>
    </source>
</evidence>